<accession>A0ABQ2L3X2</accession>
<evidence type="ECO:0000313" key="2">
    <source>
        <dbReference type="EMBL" id="GGO01355.1"/>
    </source>
</evidence>
<evidence type="ECO:0000313" key="3">
    <source>
        <dbReference type="Proteomes" id="UP000658127"/>
    </source>
</evidence>
<gene>
    <name evidence="2" type="ORF">GCM10011610_71080</name>
</gene>
<comment type="caution">
    <text evidence="2">The sequence shown here is derived from an EMBL/GenBank/DDBJ whole genome shotgun (WGS) entry which is preliminary data.</text>
</comment>
<proteinExistence type="predicted"/>
<dbReference type="EMBL" id="BMNE01000020">
    <property type="protein sequence ID" value="GGO01355.1"/>
    <property type="molecule type" value="Genomic_DNA"/>
</dbReference>
<evidence type="ECO:0000256" key="1">
    <source>
        <dbReference type="SAM" id="MobiDB-lite"/>
    </source>
</evidence>
<feature type="region of interest" description="Disordered" evidence="1">
    <location>
        <begin position="1"/>
        <end position="24"/>
    </location>
</feature>
<organism evidence="2 3">
    <name type="scientific">Nocardia rhizosphaerihabitans</name>
    <dbReference type="NCBI Taxonomy" id="1691570"/>
    <lineage>
        <taxon>Bacteria</taxon>
        <taxon>Bacillati</taxon>
        <taxon>Actinomycetota</taxon>
        <taxon>Actinomycetes</taxon>
        <taxon>Mycobacteriales</taxon>
        <taxon>Nocardiaceae</taxon>
        <taxon>Nocardia</taxon>
    </lineage>
</organism>
<reference evidence="3" key="1">
    <citation type="journal article" date="2019" name="Int. J. Syst. Evol. Microbiol.">
        <title>The Global Catalogue of Microorganisms (GCM) 10K type strain sequencing project: providing services to taxonomists for standard genome sequencing and annotation.</title>
        <authorList>
            <consortium name="The Broad Institute Genomics Platform"/>
            <consortium name="The Broad Institute Genome Sequencing Center for Infectious Disease"/>
            <person name="Wu L."/>
            <person name="Ma J."/>
        </authorList>
    </citation>
    <scope>NUCLEOTIDE SEQUENCE [LARGE SCALE GENOMIC DNA]</scope>
    <source>
        <strain evidence="3">CGMCC 4.7329</strain>
    </source>
</reference>
<dbReference type="RefSeq" id="WP_189034914.1">
    <property type="nucleotide sequence ID" value="NZ_BMNE01000020.1"/>
</dbReference>
<protein>
    <submittedName>
        <fullName evidence="2">Uncharacterized protein</fullName>
    </submittedName>
</protein>
<keyword evidence="3" id="KW-1185">Reference proteome</keyword>
<dbReference type="Proteomes" id="UP000658127">
    <property type="component" value="Unassembled WGS sequence"/>
</dbReference>
<name>A0ABQ2L3X2_9NOCA</name>
<sequence>MSTVEPSSRGGSGRRAAASRTSAEEVLARSRAERAQLEQGKVFRAYLIEEAERVHEELGLLHDELRGIYRQLGCLRKRFPSLPPAPRLAGYPPVVVGSSPVGAHVPAVTKATA</sequence>